<organism evidence="2 3">
    <name type="scientific">Piscinibacterium candidicorallinum</name>
    <dbReference type="NCBI Taxonomy" id="1793872"/>
    <lineage>
        <taxon>Bacteria</taxon>
        <taxon>Pseudomonadati</taxon>
        <taxon>Pseudomonadota</taxon>
        <taxon>Betaproteobacteria</taxon>
        <taxon>Burkholderiales</taxon>
        <taxon>Piscinibacterium</taxon>
    </lineage>
</organism>
<feature type="transmembrane region" description="Helical" evidence="1">
    <location>
        <begin position="108"/>
        <end position="128"/>
    </location>
</feature>
<dbReference type="EMBL" id="JBHRTI010000004">
    <property type="protein sequence ID" value="MFC3148171.1"/>
    <property type="molecule type" value="Genomic_DNA"/>
</dbReference>
<dbReference type="RefSeq" id="WP_377303859.1">
    <property type="nucleotide sequence ID" value="NZ_CP180191.1"/>
</dbReference>
<feature type="transmembrane region" description="Helical" evidence="1">
    <location>
        <begin position="12"/>
        <end position="35"/>
    </location>
</feature>
<comment type="caution">
    <text evidence="2">The sequence shown here is derived from an EMBL/GenBank/DDBJ whole genome shotgun (WGS) entry which is preliminary data.</text>
</comment>
<evidence type="ECO:0000313" key="2">
    <source>
        <dbReference type="EMBL" id="MFC3148171.1"/>
    </source>
</evidence>
<protein>
    <submittedName>
        <fullName evidence="2">Uncharacterized protein</fullName>
    </submittedName>
</protein>
<name>A0ABV7H6K7_9BURK</name>
<gene>
    <name evidence="2" type="ORF">ACFOEN_11005</name>
</gene>
<proteinExistence type="predicted"/>
<feature type="transmembrane region" description="Helical" evidence="1">
    <location>
        <begin position="75"/>
        <end position="96"/>
    </location>
</feature>
<reference evidence="3" key="1">
    <citation type="journal article" date="2019" name="Int. J. Syst. Evol. Microbiol.">
        <title>The Global Catalogue of Microorganisms (GCM) 10K type strain sequencing project: providing services to taxonomists for standard genome sequencing and annotation.</title>
        <authorList>
            <consortium name="The Broad Institute Genomics Platform"/>
            <consortium name="The Broad Institute Genome Sequencing Center for Infectious Disease"/>
            <person name="Wu L."/>
            <person name="Ma J."/>
        </authorList>
    </citation>
    <scope>NUCLEOTIDE SEQUENCE [LARGE SCALE GENOMIC DNA]</scope>
    <source>
        <strain evidence="3">KCTC 52168</strain>
    </source>
</reference>
<accession>A0ABV7H6K7</accession>
<evidence type="ECO:0000256" key="1">
    <source>
        <dbReference type="SAM" id="Phobius"/>
    </source>
</evidence>
<feature type="transmembrane region" description="Helical" evidence="1">
    <location>
        <begin position="41"/>
        <end position="63"/>
    </location>
</feature>
<keyword evidence="1" id="KW-1133">Transmembrane helix</keyword>
<sequence>MSDSTPHNRLKVFAWKGYAGVVVLLVLIDMVVAMSKGDGHWMLLALKGFWTLGLCVPLVGWAWQRLFAPRSLGKLSFFLCVVVGVLVVLGAPMTLLPDSALTLTQVSIAVLACVLLSPFAYASFMYGWRSPHLSEA</sequence>
<keyword evidence="1" id="KW-0812">Transmembrane</keyword>
<evidence type="ECO:0000313" key="3">
    <source>
        <dbReference type="Proteomes" id="UP001595556"/>
    </source>
</evidence>
<keyword evidence="1" id="KW-0472">Membrane</keyword>
<dbReference type="Proteomes" id="UP001595556">
    <property type="component" value="Unassembled WGS sequence"/>
</dbReference>
<keyword evidence="3" id="KW-1185">Reference proteome</keyword>